<proteinExistence type="predicted"/>
<accession>A0ABU6P1G0</accession>
<reference evidence="2 3" key="1">
    <citation type="submission" date="2023-03" db="EMBL/GenBank/DDBJ databases">
        <title>Bacillus Genome Sequencing.</title>
        <authorList>
            <person name="Dunlap C."/>
        </authorList>
    </citation>
    <scope>NUCLEOTIDE SEQUENCE [LARGE SCALE GENOMIC DNA]</scope>
    <source>
        <strain evidence="2 3">NRS-1717</strain>
    </source>
</reference>
<name>A0ABU6P1G0_9BACI</name>
<dbReference type="InterPro" id="IPR047773">
    <property type="entry name" value="YHYH_dom_bact"/>
</dbReference>
<dbReference type="NCBIfam" id="NF033223">
    <property type="entry name" value="YHYH_alt"/>
    <property type="match status" value="1"/>
</dbReference>
<dbReference type="Gene3D" id="1.20.58.780">
    <property type="match status" value="2"/>
</dbReference>
<protein>
    <submittedName>
        <fullName evidence="2">YHYH domain-containing protein</fullName>
    </submittedName>
</protein>
<sequence length="333" mass="38389">MPSFASAHPGNTDANGGHHCWTNCGYWGYDYGEYHYHYDESVYVDNEKEVRKQDYNAAVSEGEYLLKLLNDFNMAINSGDIKKIDGLYDQFTDQLSYVEHLIGYVYGSDNRSKLSQKYVKPSKIAKERTIYEVSQLRLLSQINSYINEDYDVSEEFSKLDRLVKKAAQIKKSGGYNALPNSVNNDLRYQEALTYGNYLNKKAYYFSQLIGQGDIYQINEEYDYFVKQIQITEAKIGKVSGKENRDKLGNRFIKSAKILKERTIYEVSQFRLLQNIENLYYSGEETEARNNLSKLDRLKERAVAIKAAGGYKNLPATVTSDLKDKEDLVRYLLG</sequence>
<evidence type="ECO:0000313" key="2">
    <source>
        <dbReference type="EMBL" id="MED4402497.1"/>
    </source>
</evidence>
<comment type="caution">
    <text evidence="2">The sequence shown here is derived from an EMBL/GenBank/DDBJ whole genome shotgun (WGS) entry which is preliminary data.</text>
</comment>
<feature type="domain" description="SbsC C-terminal" evidence="1">
    <location>
        <begin position="49"/>
        <end position="123"/>
    </location>
</feature>
<organism evidence="2 3">
    <name type="scientific">Metabacillus fastidiosus</name>
    <dbReference type="NCBI Taxonomy" id="1458"/>
    <lineage>
        <taxon>Bacteria</taxon>
        <taxon>Bacillati</taxon>
        <taxon>Bacillota</taxon>
        <taxon>Bacilli</taxon>
        <taxon>Bacillales</taxon>
        <taxon>Bacillaceae</taxon>
        <taxon>Metabacillus</taxon>
    </lineage>
</organism>
<dbReference type="Pfam" id="PF18058">
    <property type="entry name" value="SbsC_C"/>
    <property type="match status" value="2"/>
</dbReference>
<evidence type="ECO:0000313" key="3">
    <source>
        <dbReference type="Proteomes" id="UP001342826"/>
    </source>
</evidence>
<dbReference type="InterPro" id="IPR041378">
    <property type="entry name" value="S-layer_SbsC_C"/>
</dbReference>
<dbReference type="Proteomes" id="UP001342826">
    <property type="component" value="Unassembled WGS sequence"/>
</dbReference>
<evidence type="ECO:0000259" key="1">
    <source>
        <dbReference type="Pfam" id="PF18058"/>
    </source>
</evidence>
<feature type="domain" description="SbsC C-terminal" evidence="1">
    <location>
        <begin position="185"/>
        <end position="256"/>
    </location>
</feature>
<keyword evidence="3" id="KW-1185">Reference proteome</keyword>
<gene>
    <name evidence="2" type="ORF">P9271_14355</name>
</gene>
<dbReference type="EMBL" id="JARTFS010000012">
    <property type="protein sequence ID" value="MED4402497.1"/>
    <property type="molecule type" value="Genomic_DNA"/>
</dbReference>